<feature type="chain" id="PRO_5012045893" evidence="3">
    <location>
        <begin position="16"/>
        <end position="109"/>
    </location>
</feature>
<evidence type="ECO:0000313" key="6">
    <source>
        <dbReference type="Proteomes" id="UP000095751"/>
    </source>
</evidence>
<protein>
    <submittedName>
        <fullName evidence="5">Trypsin-domain-containing protein</fullName>
    </submittedName>
</protein>
<evidence type="ECO:0000259" key="4">
    <source>
        <dbReference type="PROSITE" id="PS50240"/>
    </source>
</evidence>
<keyword evidence="3" id="KW-0732">Signal</keyword>
<dbReference type="InterPro" id="IPR001254">
    <property type="entry name" value="Trypsin_dom"/>
</dbReference>
<dbReference type="FunFam" id="2.40.10.10:FF:000002">
    <property type="entry name" value="Transmembrane protease serine"/>
    <property type="match status" value="1"/>
</dbReference>
<evidence type="ECO:0000313" key="5">
    <source>
        <dbReference type="EMBL" id="OEU19161.1"/>
    </source>
</evidence>
<dbReference type="PANTHER" id="PTHR24252:SF7">
    <property type="entry name" value="HYALIN"/>
    <property type="match status" value="1"/>
</dbReference>
<keyword evidence="1" id="KW-0843">Virulence</keyword>
<dbReference type="GO" id="GO:0006508">
    <property type="term" value="P:proteolysis"/>
    <property type="evidence" value="ECO:0007669"/>
    <property type="project" value="InterPro"/>
</dbReference>
<dbReference type="PANTHER" id="PTHR24252">
    <property type="entry name" value="ACROSIN-RELATED"/>
    <property type="match status" value="1"/>
</dbReference>
<evidence type="ECO:0000256" key="1">
    <source>
        <dbReference type="ARBA" id="ARBA00023026"/>
    </source>
</evidence>
<feature type="domain" description="Peptidase S1" evidence="4">
    <location>
        <begin position="1"/>
        <end position="109"/>
    </location>
</feature>
<dbReference type="AlphaFoldDB" id="A0A1E7FLX7"/>
<reference evidence="5 6" key="1">
    <citation type="submission" date="2016-09" db="EMBL/GenBank/DDBJ databases">
        <title>Extensive genetic diversity and differential bi-allelic expression allows diatom success in the polar Southern Ocean.</title>
        <authorList>
            <consortium name="DOE Joint Genome Institute"/>
            <person name="Mock T."/>
            <person name="Otillar R.P."/>
            <person name="Strauss J."/>
            <person name="Dupont C."/>
            <person name="Frickenhaus S."/>
            <person name="Maumus F."/>
            <person name="Mcmullan M."/>
            <person name="Sanges R."/>
            <person name="Schmutz J."/>
            <person name="Toseland A."/>
            <person name="Valas R."/>
            <person name="Veluchamy A."/>
            <person name="Ward B.J."/>
            <person name="Allen A."/>
            <person name="Barry K."/>
            <person name="Falciatore A."/>
            <person name="Ferrante M."/>
            <person name="Fortunato A.E."/>
            <person name="Gloeckner G."/>
            <person name="Gruber A."/>
            <person name="Hipkin R."/>
            <person name="Janech M."/>
            <person name="Kroth P."/>
            <person name="Leese F."/>
            <person name="Lindquist E."/>
            <person name="Lyon B.R."/>
            <person name="Martin J."/>
            <person name="Mayer C."/>
            <person name="Parker M."/>
            <person name="Quesneville H."/>
            <person name="Raymond J."/>
            <person name="Uhlig C."/>
            <person name="Valentin K.U."/>
            <person name="Worden A.Z."/>
            <person name="Armbrust E.V."/>
            <person name="Bowler C."/>
            <person name="Green B."/>
            <person name="Moulton V."/>
            <person name="Van Oosterhout C."/>
            <person name="Grigoriev I."/>
        </authorList>
    </citation>
    <scope>NUCLEOTIDE SEQUENCE [LARGE SCALE GENOMIC DNA]</scope>
    <source>
        <strain evidence="5 6">CCMP1102</strain>
    </source>
</reference>
<dbReference type="Proteomes" id="UP000095751">
    <property type="component" value="Unassembled WGS sequence"/>
</dbReference>
<evidence type="ECO:0000256" key="3">
    <source>
        <dbReference type="SAM" id="SignalP"/>
    </source>
</evidence>
<proteinExistence type="predicted"/>
<dbReference type="OrthoDB" id="46524at2759"/>
<dbReference type="GO" id="GO:0004252">
    <property type="term" value="F:serine-type endopeptidase activity"/>
    <property type="evidence" value="ECO:0007669"/>
    <property type="project" value="InterPro"/>
</dbReference>
<evidence type="ECO:0000256" key="2">
    <source>
        <dbReference type="ARBA" id="ARBA00023157"/>
    </source>
</evidence>
<dbReference type="InterPro" id="IPR033116">
    <property type="entry name" value="TRYPSIN_SER"/>
</dbReference>
<accession>A0A1E7FLX7</accession>
<dbReference type="EMBL" id="KV784356">
    <property type="protein sequence ID" value="OEU19161.1"/>
    <property type="molecule type" value="Genomic_DNA"/>
</dbReference>
<gene>
    <name evidence="5" type="ORF">FRACYDRAFT_183168</name>
</gene>
<dbReference type="Pfam" id="PF00089">
    <property type="entry name" value="Trypsin"/>
    <property type="match status" value="1"/>
</dbReference>
<sequence length="109" mass="11436">MTFFFFFTIAGFVHDVTVPTISNAVCNSPNSYNGDITDAMLCAGFSDGGKDSCQGDSGGPIVRPITLSDGTIEHSHVGVVSWGYGCAEANYPGVYARTSSGSAWIIDQV</sequence>
<dbReference type="InterPro" id="IPR043504">
    <property type="entry name" value="Peptidase_S1_PA_chymotrypsin"/>
</dbReference>
<feature type="signal peptide" evidence="3">
    <location>
        <begin position="1"/>
        <end position="15"/>
    </location>
</feature>
<dbReference type="KEGG" id="fcy:FRACYDRAFT_183168"/>
<name>A0A1E7FLX7_9STRA</name>
<dbReference type="PROSITE" id="PS00135">
    <property type="entry name" value="TRYPSIN_SER"/>
    <property type="match status" value="1"/>
</dbReference>
<dbReference type="PROSITE" id="PS50240">
    <property type="entry name" value="TRYPSIN_DOM"/>
    <property type="match status" value="1"/>
</dbReference>
<organism evidence="5 6">
    <name type="scientific">Fragilariopsis cylindrus CCMP1102</name>
    <dbReference type="NCBI Taxonomy" id="635003"/>
    <lineage>
        <taxon>Eukaryota</taxon>
        <taxon>Sar</taxon>
        <taxon>Stramenopiles</taxon>
        <taxon>Ochrophyta</taxon>
        <taxon>Bacillariophyta</taxon>
        <taxon>Bacillariophyceae</taxon>
        <taxon>Bacillariophycidae</taxon>
        <taxon>Bacillariales</taxon>
        <taxon>Bacillariaceae</taxon>
        <taxon>Fragilariopsis</taxon>
    </lineage>
</organism>
<dbReference type="SUPFAM" id="SSF50494">
    <property type="entry name" value="Trypsin-like serine proteases"/>
    <property type="match status" value="1"/>
</dbReference>
<feature type="non-terminal residue" evidence="5">
    <location>
        <position position="109"/>
    </location>
</feature>
<keyword evidence="2" id="KW-1015">Disulfide bond</keyword>
<keyword evidence="6" id="KW-1185">Reference proteome</keyword>
<dbReference type="InParanoid" id="A0A1E7FLX7"/>
<dbReference type="Gene3D" id="2.40.10.10">
    <property type="entry name" value="Trypsin-like serine proteases"/>
    <property type="match status" value="1"/>
</dbReference>
<dbReference type="InterPro" id="IPR009003">
    <property type="entry name" value="Peptidase_S1_PA"/>
</dbReference>